<feature type="domain" description="Kazal-like" evidence="3">
    <location>
        <begin position="63"/>
        <end position="112"/>
    </location>
</feature>
<dbReference type="SMART" id="SM00254">
    <property type="entry name" value="ShKT"/>
    <property type="match status" value="2"/>
</dbReference>
<dbReference type="SMART" id="SM00280">
    <property type="entry name" value="KAZAL"/>
    <property type="match status" value="1"/>
</dbReference>
<dbReference type="Pfam" id="PF01549">
    <property type="entry name" value="ShK"/>
    <property type="match status" value="2"/>
</dbReference>
<dbReference type="Gene3D" id="3.30.60.30">
    <property type="match status" value="1"/>
</dbReference>
<keyword evidence="6" id="KW-1185">Reference proteome</keyword>
<dbReference type="EnsemblMetazoa" id="CLYHEMT011853.1">
    <property type="protein sequence ID" value="CLYHEMP011853.1"/>
    <property type="gene ID" value="CLYHEMG011853"/>
</dbReference>
<protein>
    <submittedName>
        <fullName evidence="5">Uncharacterized protein</fullName>
    </submittedName>
</protein>
<feature type="domain" description="ShKT" evidence="4">
    <location>
        <begin position="117"/>
        <end position="156"/>
    </location>
</feature>
<dbReference type="CDD" id="cd00104">
    <property type="entry name" value="KAZAL_FS"/>
    <property type="match status" value="1"/>
</dbReference>
<evidence type="ECO:0000259" key="4">
    <source>
        <dbReference type="PROSITE" id="PS51670"/>
    </source>
</evidence>
<keyword evidence="2" id="KW-0732">Signal</keyword>
<sequence>NSSQHFRYKRIKNMYKILTFILLASEICCQWIPVEKNEDSPCYNYKCPFGQRCVIINNQPICKCNHNCDKSEKTGPVCTKSGRTYPNLCKLKQDECKRGDYIMVDHFGACKTGAVRCYDNKKESELGLCKQWKEHGACTKHINLMKRFCRATCDMCDVKALPAACMESKFGCCPGNKIQALGPRNKGCFNGCRDGRLCPFFPNFCGDEANKETMKKFCPYTCRYCVPEGNERVEILTEDNL</sequence>
<dbReference type="InterPro" id="IPR003582">
    <property type="entry name" value="ShKT_dom"/>
</dbReference>
<dbReference type="PROSITE" id="PS51670">
    <property type="entry name" value="SHKT"/>
    <property type="match status" value="1"/>
</dbReference>
<comment type="caution">
    <text evidence="1">Lacks conserved residue(s) required for the propagation of feature annotation.</text>
</comment>
<proteinExistence type="predicted"/>
<dbReference type="SUPFAM" id="SSF100895">
    <property type="entry name" value="Kazal-type serine protease inhibitors"/>
    <property type="match status" value="1"/>
</dbReference>
<dbReference type="AlphaFoldDB" id="A0A7M5V5P8"/>
<feature type="signal peptide" evidence="2">
    <location>
        <begin position="1"/>
        <end position="29"/>
    </location>
</feature>
<feature type="chain" id="PRO_5036206761" evidence="2">
    <location>
        <begin position="30"/>
        <end position="241"/>
    </location>
</feature>
<evidence type="ECO:0000313" key="6">
    <source>
        <dbReference type="Proteomes" id="UP000594262"/>
    </source>
</evidence>
<dbReference type="Pfam" id="PF07648">
    <property type="entry name" value="Kazal_2"/>
    <property type="match status" value="1"/>
</dbReference>
<dbReference type="EnsemblMetazoa" id="CLYHEMT001937.6">
    <property type="protein sequence ID" value="CLYHEMP001937.6"/>
    <property type="gene ID" value="CLYHEMG001937"/>
</dbReference>
<dbReference type="OrthoDB" id="6028577at2759"/>
<accession>A0A7M5V5P8</accession>
<evidence type="ECO:0000313" key="5">
    <source>
        <dbReference type="EnsemblMetazoa" id="CLYHEMP011853.1"/>
    </source>
</evidence>
<name>A0A7M5V5P8_9CNID</name>
<evidence type="ECO:0000256" key="1">
    <source>
        <dbReference type="PROSITE-ProRule" id="PRU01005"/>
    </source>
</evidence>
<dbReference type="Proteomes" id="UP000594262">
    <property type="component" value="Unplaced"/>
</dbReference>
<dbReference type="InterPro" id="IPR002350">
    <property type="entry name" value="Kazal_dom"/>
</dbReference>
<dbReference type="InterPro" id="IPR036058">
    <property type="entry name" value="Kazal_dom_sf"/>
</dbReference>
<evidence type="ECO:0000256" key="2">
    <source>
        <dbReference type="SAM" id="SignalP"/>
    </source>
</evidence>
<reference evidence="5" key="1">
    <citation type="submission" date="2021-01" db="UniProtKB">
        <authorList>
            <consortium name="EnsemblMetazoa"/>
        </authorList>
    </citation>
    <scope>IDENTIFICATION</scope>
</reference>
<dbReference type="PROSITE" id="PS51465">
    <property type="entry name" value="KAZAL_2"/>
    <property type="match status" value="1"/>
</dbReference>
<organism evidence="5 6">
    <name type="scientific">Clytia hemisphaerica</name>
    <dbReference type="NCBI Taxonomy" id="252671"/>
    <lineage>
        <taxon>Eukaryota</taxon>
        <taxon>Metazoa</taxon>
        <taxon>Cnidaria</taxon>
        <taxon>Hydrozoa</taxon>
        <taxon>Hydroidolina</taxon>
        <taxon>Leptothecata</taxon>
        <taxon>Obeliida</taxon>
        <taxon>Clytiidae</taxon>
        <taxon>Clytia</taxon>
    </lineage>
</organism>
<evidence type="ECO:0000259" key="3">
    <source>
        <dbReference type="PROSITE" id="PS51465"/>
    </source>
</evidence>